<evidence type="ECO:0000259" key="1">
    <source>
        <dbReference type="Pfam" id="PF09346"/>
    </source>
</evidence>
<evidence type="ECO:0000313" key="3">
    <source>
        <dbReference type="Proteomes" id="UP000225740"/>
    </source>
</evidence>
<dbReference type="GeneID" id="90607662"/>
<sequence length="130" mass="14524">MPFPVDIKFVTETERKLGVKFPPAYVNAMLKSNGGSVETPPDAWMLYTIFDTSDKKRLKRTCNDVVRETKAANDWPDFPPNAVAIGANGGGDQLILMPQADHPELLNHAVFWWDHETGDIHKVADDFGDL</sequence>
<proteinExistence type="predicted"/>
<organism evidence="2 3">
    <name type="scientific">Rhodopirellula bahusiensis</name>
    <dbReference type="NCBI Taxonomy" id="2014065"/>
    <lineage>
        <taxon>Bacteria</taxon>
        <taxon>Pseudomonadati</taxon>
        <taxon>Planctomycetota</taxon>
        <taxon>Planctomycetia</taxon>
        <taxon>Pirellulales</taxon>
        <taxon>Pirellulaceae</taxon>
        <taxon>Rhodopirellula</taxon>
    </lineage>
</organism>
<dbReference type="InterPro" id="IPR037883">
    <property type="entry name" value="Knr4/Smi1-like_sf"/>
</dbReference>
<dbReference type="Gene3D" id="3.40.1580.10">
    <property type="entry name" value="SMI1/KNR4-like"/>
    <property type="match status" value="1"/>
</dbReference>
<dbReference type="EMBL" id="NIZW01000003">
    <property type="protein sequence ID" value="PHQ36118.1"/>
    <property type="molecule type" value="Genomic_DNA"/>
</dbReference>
<name>A0A2G1WAQ9_9BACT</name>
<dbReference type="InterPro" id="IPR018958">
    <property type="entry name" value="Knr4/Smi1-like_dom"/>
</dbReference>
<dbReference type="RefSeq" id="WP_099259749.1">
    <property type="nucleotide sequence ID" value="NZ_NIZW01000003.1"/>
</dbReference>
<dbReference type="Pfam" id="PF09346">
    <property type="entry name" value="SMI1_KNR4"/>
    <property type="match status" value="1"/>
</dbReference>
<dbReference type="OrthoDB" id="1353528at2"/>
<evidence type="ECO:0000313" key="2">
    <source>
        <dbReference type="EMBL" id="PHQ36118.1"/>
    </source>
</evidence>
<comment type="caution">
    <text evidence="2">The sequence shown here is derived from an EMBL/GenBank/DDBJ whole genome shotgun (WGS) entry which is preliminary data.</text>
</comment>
<feature type="domain" description="Knr4/Smi1-like" evidence="1">
    <location>
        <begin position="7"/>
        <end position="129"/>
    </location>
</feature>
<keyword evidence="3" id="KW-1185">Reference proteome</keyword>
<gene>
    <name evidence="2" type="ORF">CEE69_05390</name>
</gene>
<dbReference type="AlphaFoldDB" id="A0A2G1WAQ9"/>
<reference evidence="2 3" key="1">
    <citation type="submission" date="2017-06" db="EMBL/GenBank/DDBJ databases">
        <title>Description of Rhodopirellula bahusiensis sp. nov.</title>
        <authorList>
            <person name="Kizina J."/>
            <person name="Harder J."/>
        </authorList>
    </citation>
    <scope>NUCLEOTIDE SEQUENCE [LARGE SCALE GENOMIC DNA]</scope>
    <source>
        <strain evidence="2 3">SWK21</strain>
    </source>
</reference>
<protein>
    <submittedName>
        <fullName evidence="2">SMI1/KNR4 family protein</fullName>
    </submittedName>
</protein>
<accession>A0A2G1WAQ9</accession>
<dbReference type="Proteomes" id="UP000225740">
    <property type="component" value="Unassembled WGS sequence"/>
</dbReference>
<dbReference type="SUPFAM" id="SSF160631">
    <property type="entry name" value="SMI1/KNR4-like"/>
    <property type="match status" value="1"/>
</dbReference>